<reference evidence="1" key="1">
    <citation type="journal article" date="2013" name="Proc. Natl. Acad. Sci. U.S.A.">
        <title>Previously undescribed grass pollen antigens are the major inducers of T helper 2 cytokine-producing T cells in allergic individuals.</title>
        <authorList>
            <person name="Schulten V."/>
            <person name="Greenbaum J.A."/>
            <person name="Hauser M."/>
            <person name="McKinney D.M."/>
            <person name="Sidney J."/>
            <person name="Kolla R."/>
            <person name="Lindestam Arlehamn C.S."/>
            <person name="Oseroff C."/>
            <person name="Alam R."/>
            <person name="Broide D.H."/>
            <person name="Ferreira-Briza F."/>
            <person name="Grey H.M."/>
            <person name="Sette A."/>
            <person name="Peters B."/>
        </authorList>
    </citation>
    <scope>NUCLEOTIDE SEQUENCE</scope>
    <source>
        <tissue evidence="1">Pollen</tissue>
    </source>
</reference>
<evidence type="ECO:0000313" key="1">
    <source>
        <dbReference type="EMBL" id="JAA00400.1"/>
    </source>
</evidence>
<proteinExistence type="evidence at transcript level"/>
<dbReference type="EMBL" id="GAAJ01000064">
    <property type="protein sequence ID" value="JAA00400.1"/>
    <property type="molecule type" value="mRNA"/>
</dbReference>
<accession>K7AKW0</accession>
<name>K7AKW0_PHLPR</name>
<evidence type="ECO:0008006" key="2">
    <source>
        <dbReference type="Google" id="ProtNLM"/>
    </source>
</evidence>
<feature type="non-terminal residue" evidence="1">
    <location>
        <position position="129"/>
    </location>
</feature>
<dbReference type="AlphaFoldDB" id="K7AKW0"/>
<feature type="non-terminal residue" evidence="1">
    <location>
        <position position="1"/>
    </location>
</feature>
<protein>
    <recommendedName>
        <fullName evidence="2">Pectinesterase inhibitor domain-containing protein</fullName>
    </recommendedName>
</protein>
<organism evidence="1">
    <name type="scientific">Phleum pratense</name>
    <name type="common">Common timothy</name>
    <dbReference type="NCBI Taxonomy" id="15957"/>
    <lineage>
        <taxon>Eukaryota</taxon>
        <taxon>Viridiplantae</taxon>
        <taxon>Streptophyta</taxon>
        <taxon>Embryophyta</taxon>
        <taxon>Tracheophyta</taxon>
        <taxon>Spermatophyta</taxon>
        <taxon>Magnoliopsida</taxon>
        <taxon>Liliopsida</taxon>
        <taxon>Poales</taxon>
        <taxon>Poaceae</taxon>
        <taxon>BOP clade</taxon>
        <taxon>Pooideae</taxon>
        <taxon>Poodae</taxon>
        <taxon>Poeae</taxon>
        <taxon>Poeae Chloroplast Group 2 (Poeae type)</taxon>
        <taxon>Poodinae</taxon>
        <taxon>Phleinae</taxon>
        <taxon>Phleum</taxon>
    </lineage>
</organism>
<sequence>QEMAYWSLKAAIEIGNGAADAASSLYLFGENLPRGADTCYADCHTELIKATDSWMEASEMLYPDYDSMIPDYDTVITNVRRSLAVAKKNHLAWNCERCRKGESKKTVDAISEGNDLEKIVAILSAFVDA</sequence>